<reference evidence="1 2" key="1">
    <citation type="submission" date="2019-04" db="EMBL/GenBank/DDBJ databases">
        <title>Draft genome of the big-headed turtle Platysternon megacephalum.</title>
        <authorList>
            <person name="Gong S."/>
        </authorList>
    </citation>
    <scope>NUCLEOTIDE SEQUENCE [LARGE SCALE GENOMIC DNA]</scope>
    <source>
        <strain evidence="1">DO16091913</strain>
        <tissue evidence="1">Muscle</tissue>
    </source>
</reference>
<proteinExistence type="predicted"/>
<dbReference type="AlphaFoldDB" id="A0A4D9EG04"/>
<name>A0A4D9EG04_9SAUR</name>
<protein>
    <submittedName>
        <fullName evidence="1">Bone morphogenetic protein 5</fullName>
    </submittedName>
</protein>
<keyword evidence="2" id="KW-1185">Reference proteome</keyword>
<evidence type="ECO:0000313" key="2">
    <source>
        <dbReference type="Proteomes" id="UP000297703"/>
    </source>
</evidence>
<reference evidence="1 2" key="2">
    <citation type="submission" date="2019-04" db="EMBL/GenBank/DDBJ databases">
        <title>The genome sequence of big-headed turtle.</title>
        <authorList>
            <person name="Gong S."/>
        </authorList>
    </citation>
    <scope>NUCLEOTIDE SEQUENCE [LARGE SCALE GENOMIC DNA]</scope>
    <source>
        <strain evidence="1">DO16091913</strain>
        <tissue evidence="1">Muscle</tissue>
    </source>
</reference>
<comment type="caution">
    <text evidence="1">The sequence shown here is derived from an EMBL/GenBank/DDBJ whole genome shotgun (WGS) entry which is preliminary data.</text>
</comment>
<sequence length="109" mass="12516">MMCHQSMLNKRISYVTDLGSQEGELCFITAFFFSVPSLHHISLVKHYYSPCKKDKNPYSWGVLIICNIFYNGHIVDFTSTRITIAFIAEDHRYRVVGSKALEISHVGIK</sequence>
<dbReference type="EMBL" id="QXTE01000081">
    <property type="protein sequence ID" value="TFK07615.1"/>
    <property type="molecule type" value="Genomic_DNA"/>
</dbReference>
<dbReference type="Proteomes" id="UP000297703">
    <property type="component" value="Unassembled WGS sequence"/>
</dbReference>
<organism evidence="1 2">
    <name type="scientific">Platysternon megacephalum</name>
    <name type="common">big-headed turtle</name>
    <dbReference type="NCBI Taxonomy" id="55544"/>
    <lineage>
        <taxon>Eukaryota</taxon>
        <taxon>Metazoa</taxon>
        <taxon>Chordata</taxon>
        <taxon>Craniata</taxon>
        <taxon>Vertebrata</taxon>
        <taxon>Euteleostomi</taxon>
        <taxon>Archelosauria</taxon>
        <taxon>Testudinata</taxon>
        <taxon>Testudines</taxon>
        <taxon>Cryptodira</taxon>
        <taxon>Durocryptodira</taxon>
        <taxon>Testudinoidea</taxon>
        <taxon>Platysternidae</taxon>
        <taxon>Platysternon</taxon>
    </lineage>
</organism>
<gene>
    <name evidence="1" type="ORF">DR999_PMT09534</name>
</gene>
<evidence type="ECO:0000313" key="1">
    <source>
        <dbReference type="EMBL" id="TFK07615.1"/>
    </source>
</evidence>
<accession>A0A4D9EG04</accession>